<protein>
    <submittedName>
        <fullName evidence="2">Uncharacterized protein</fullName>
    </submittedName>
</protein>
<reference evidence="2 3" key="1">
    <citation type="submission" date="2022-03" db="EMBL/GenBank/DDBJ databases">
        <authorList>
            <person name="Macdonald S."/>
            <person name="Ahmed S."/>
            <person name="Newling K."/>
        </authorList>
    </citation>
    <scope>NUCLEOTIDE SEQUENCE [LARGE SCALE GENOMIC DNA]</scope>
</reference>
<feature type="region of interest" description="Disordered" evidence="1">
    <location>
        <begin position="1"/>
        <end position="23"/>
    </location>
</feature>
<organism evidence="2 3">
    <name type="scientific">Eruca vesicaria subsp. sativa</name>
    <name type="common">Garden rocket</name>
    <name type="synonym">Eruca sativa</name>
    <dbReference type="NCBI Taxonomy" id="29727"/>
    <lineage>
        <taxon>Eukaryota</taxon>
        <taxon>Viridiplantae</taxon>
        <taxon>Streptophyta</taxon>
        <taxon>Embryophyta</taxon>
        <taxon>Tracheophyta</taxon>
        <taxon>Spermatophyta</taxon>
        <taxon>Magnoliopsida</taxon>
        <taxon>eudicotyledons</taxon>
        <taxon>Gunneridae</taxon>
        <taxon>Pentapetalae</taxon>
        <taxon>rosids</taxon>
        <taxon>malvids</taxon>
        <taxon>Brassicales</taxon>
        <taxon>Brassicaceae</taxon>
        <taxon>Brassiceae</taxon>
        <taxon>Eruca</taxon>
    </lineage>
</organism>
<evidence type="ECO:0000313" key="3">
    <source>
        <dbReference type="Proteomes" id="UP001642260"/>
    </source>
</evidence>
<name>A0ABC8JNZ5_ERUVS</name>
<dbReference type="Proteomes" id="UP001642260">
    <property type="component" value="Unassembled WGS sequence"/>
</dbReference>
<proteinExistence type="predicted"/>
<dbReference type="AlphaFoldDB" id="A0ABC8JNZ5"/>
<sequence>MATNEPEHRDVEEAGANEDTGAQVAPIIRLEEVAVTTGEEDAVLDLTDGFITHRGVMVAMSSSISWKHFVACK</sequence>
<accession>A0ABC8JNZ5</accession>
<dbReference type="EMBL" id="CAKOAT010127376">
    <property type="protein sequence ID" value="CAH8335151.1"/>
    <property type="molecule type" value="Genomic_DNA"/>
</dbReference>
<evidence type="ECO:0000313" key="2">
    <source>
        <dbReference type="EMBL" id="CAH8335151.1"/>
    </source>
</evidence>
<evidence type="ECO:0000256" key="1">
    <source>
        <dbReference type="SAM" id="MobiDB-lite"/>
    </source>
</evidence>
<feature type="compositionally biased region" description="Basic and acidic residues" evidence="1">
    <location>
        <begin position="1"/>
        <end position="12"/>
    </location>
</feature>
<keyword evidence="3" id="KW-1185">Reference proteome</keyword>
<gene>
    <name evidence="2" type="ORF">ERUC_LOCUS13480</name>
</gene>
<comment type="caution">
    <text evidence="2">The sequence shown here is derived from an EMBL/GenBank/DDBJ whole genome shotgun (WGS) entry which is preliminary data.</text>
</comment>